<dbReference type="Proteomes" id="UP000618818">
    <property type="component" value="Unassembled WGS sequence"/>
</dbReference>
<comment type="caution">
    <text evidence="2">The sequence shown here is derived from an EMBL/GenBank/DDBJ whole genome shotgun (WGS) entry which is preliminary data.</text>
</comment>
<dbReference type="Pfam" id="PF00903">
    <property type="entry name" value="Glyoxalase"/>
    <property type="match status" value="1"/>
</dbReference>
<dbReference type="Gene3D" id="3.10.180.10">
    <property type="entry name" value="2,3-Dihydroxybiphenyl 1,2-Dioxygenase, domain 1"/>
    <property type="match status" value="1"/>
</dbReference>
<feature type="domain" description="VOC" evidence="1">
    <location>
        <begin position="2"/>
        <end position="124"/>
    </location>
</feature>
<dbReference type="InterPro" id="IPR037523">
    <property type="entry name" value="VOC_core"/>
</dbReference>
<gene>
    <name evidence="2" type="ORF">IEZ26_01780</name>
</gene>
<name>A0ABR8N588_9ACTN</name>
<dbReference type="PANTHER" id="PTHR39175:SF1">
    <property type="entry name" value="FAMILY PROTEIN, PUTATIVE (AFU_ORTHOLOGUE AFUA_3G15060)-RELATED"/>
    <property type="match status" value="1"/>
</dbReference>
<dbReference type="PROSITE" id="PS51819">
    <property type="entry name" value="VOC"/>
    <property type="match status" value="1"/>
</dbReference>
<dbReference type="EMBL" id="JACXYZ010000001">
    <property type="protein sequence ID" value="MBD3923337.1"/>
    <property type="molecule type" value="Genomic_DNA"/>
</dbReference>
<evidence type="ECO:0000313" key="3">
    <source>
        <dbReference type="Proteomes" id="UP000618818"/>
    </source>
</evidence>
<evidence type="ECO:0000313" key="2">
    <source>
        <dbReference type="EMBL" id="MBD3923337.1"/>
    </source>
</evidence>
<keyword evidence="3" id="KW-1185">Reference proteome</keyword>
<reference evidence="2 3" key="1">
    <citation type="submission" date="2020-09" db="EMBL/GenBank/DDBJ databases">
        <title>novel species in genus Nocardioides.</title>
        <authorList>
            <person name="Zhang G."/>
        </authorList>
    </citation>
    <scope>NUCLEOTIDE SEQUENCE [LARGE SCALE GENOMIC DNA]</scope>
    <source>
        <strain evidence="2 3">KCTC 39551</strain>
    </source>
</reference>
<protein>
    <submittedName>
        <fullName evidence="2">VOC family protein</fullName>
    </submittedName>
</protein>
<proteinExistence type="predicted"/>
<accession>A0ABR8N588</accession>
<dbReference type="SUPFAM" id="SSF54593">
    <property type="entry name" value="Glyoxalase/Bleomycin resistance protein/Dihydroxybiphenyl dioxygenase"/>
    <property type="match status" value="1"/>
</dbReference>
<dbReference type="InterPro" id="IPR029068">
    <property type="entry name" value="Glyas_Bleomycin-R_OHBP_Dase"/>
</dbReference>
<evidence type="ECO:0000259" key="1">
    <source>
        <dbReference type="PROSITE" id="PS51819"/>
    </source>
</evidence>
<dbReference type="InterPro" id="IPR004360">
    <property type="entry name" value="Glyas_Fos-R_dOase_dom"/>
</dbReference>
<dbReference type="RefSeq" id="WP_191193220.1">
    <property type="nucleotide sequence ID" value="NZ_JACXYZ010000001.1"/>
</dbReference>
<sequence>MRLHHVQVACPRGGEDEARRFYAEALGMTEVDKPADLVARGGCWFRAYDDTGSVAAELHVGVEDPFAPARKAHPAFVVDDLAAVAGRLRTLGYEVDESQRDSFPGHVRLHAFDGHGNRVEVLQPV</sequence>
<dbReference type="PANTHER" id="PTHR39175">
    <property type="entry name" value="FAMILY PROTEIN, PUTATIVE (AFU_ORTHOLOGUE AFUA_3G15060)-RELATED"/>
    <property type="match status" value="1"/>
</dbReference>
<organism evidence="2 3">
    <name type="scientific">Nocardioides cavernae</name>
    <dbReference type="NCBI Taxonomy" id="1921566"/>
    <lineage>
        <taxon>Bacteria</taxon>
        <taxon>Bacillati</taxon>
        <taxon>Actinomycetota</taxon>
        <taxon>Actinomycetes</taxon>
        <taxon>Propionibacteriales</taxon>
        <taxon>Nocardioidaceae</taxon>
        <taxon>Nocardioides</taxon>
    </lineage>
</organism>